<dbReference type="HOGENOM" id="CLU_2355847_0_0_9"/>
<dbReference type="Proteomes" id="UP000004191">
    <property type="component" value="Unassembled WGS sequence"/>
</dbReference>
<keyword evidence="1" id="KW-0812">Transmembrane</keyword>
<sequence length="96" mass="11685">MIYLSNLYQINLIELYLKINDINYNKYIKLKEEIISLIDKKDLYKLKKIVNKIQNTPLKYFDYNYDSFYGIYTEQLLLFAYGCILLLEKEYNKSNN</sequence>
<protein>
    <submittedName>
        <fullName evidence="2">Uncharacterized protein</fullName>
    </submittedName>
</protein>
<gene>
    <name evidence="2" type="ORF">HMPREF9709_00380</name>
</gene>
<reference evidence="2 3" key="1">
    <citation type="submission" date="2012-01" db="EMBL/GenBank/DDBJ databases">
        <title>The Genome Sequence of Helcococcus kunzii ATCC 51366.</title>
        <authorList>
            <consortium name="The Broad Institute Genome Sequencing Platform"/>
            <person name="Earl A."/>
            <person name="Ward D."/>
            <person name="Feldgarden M."/>
            <person name="Gevers D."/>
            <person name="Huys G."/>
            <person name="Young S.K."/>
            <person name="Zeng Q."/>
            <person name="Gargeya S."/>
            <person name="Fitzgerald M."/>
            <person name="Haas B."/>
            <person name="Abouelleil A."/>
            <person name="Alvarado L."/>
            <person name="Arachchi H.M."/>
            <person name="Berlin A."/>
            <person name="Chapman S.B."/>
            <person name="Gearin G."/>
            <person name="Goldberg J."/>
            <person name="Griggs A."/>
            <person name="Gujja S."/>
            <person name="Hansen M."/>
            <person name="Heiman D."/>
            <person name="Howarth C."/>
            <person name="Larimer J."/>
            <person name="Lui A."/>
            <person name="MacDonald P.J.P."/>
            <person name="McCowen C."/>
            <person name="Montmayeur A."/>
            <person name="Murphy C."/>
            <person name="Neiman D."/>
            <person name="Pearson M."/>
            <person name="Priest M."/>
            <person name="Roberts A."/>
            <person name="Saif S."/>
            <person name="Shea T."/>
            <person name="Sisk P."/>
            <person name="Stolte C."/>
            <person name="Sykes S."/>
            <person name="Wortman J."/>
            <person name="Nusbaum C."/>
            <person name="Birren B."/>
        </authorList>
    </citation>
    <scope>NUCLEOTIDE SEQUENCE [LARGE SCALE GENOMIC DNA]</scope>
    <source>
        <strain evidence="2 3">ATCC 51366</strain>
    </source>
</reference>
<accession>H3NM19</accession>
<evidence type="ECO:0000313" key="2">
    <source>
        <dbReference type="EMBL" id="EHR35689.1"/>
    </source>
</evidence>
<evidence type="ECO:0000256" key="1">
    <source>
        <dbReference type="SAM" id="Phobius"/>
    </source>
</evidence>
<dbReference type="STRING" id="883114.HMPREF9709_00380"/>
<dbReference type="AlphaFoldDB" id="H3NM19"/>
<proteinExistence type="predicted"/>
<evidence type="ECO:0000313" key="3">
    <source>
        <dbReference type="Proteomes" id="UP000004191"/>
    </source>
</evidence>
<feature type="transmembrane region" description="Helical" evidence="1">
    <location>
        <begin position="67"/>
        <end position="87"/>
    </location>
</feature>
<keyword evidence="1" id="KW-0472">Membrane</keyword>
<keyword evidence="3" id="KW-1185">Reference proteome</keyword>
<dbReference type="EMBL" id="AGEI01000011">
    <property type="protein sequence ID" value="EHR35689.1"/>
    <property type="molecule type" value="Genomic_DNA"/>
</dbReference>
<comment type="caution">
    <text evidence="2">The sequence shown here is derived from an EMBL/GenBank/DDBJ whole genome shotgun (WGS) entry which is preliminary data.</text>
</comment>
<keyword evidence="1" id="KW-1133">Transmembrane helix</keyword>
<organism evidence="2 3">
    <name type="scientific">Helcococcus kunzii ATCC 51366</name>
    <dbReference type="NCBI Taxonomy" id="883114"/>
    <lineage>
        <taxon>Bacteria</taxon>
        <taxon>Bacillati</taxon>
        <taxon>Bacillota</taxon>
        <taxon>Tissierellia</taxon>
        <taxon>Tissierellales</taxon>
        <taxon>Peptoniphilaceae</taxon>
        <taxon>Helcococcus</taxon>
    </lineage>
</organism>
<name>H3NM19_9FIRM</name>